<reference evidence="1 2" key="1">
    <citation type="submission" date="2024-10" db="EMBL/GenBank/DDBJ databases">
        <title>The Natural Products Discovery Center: Release of the First 8490 Sequenced Strains for Exploring Actinobacteria Biosynthetic Diversity.</title>
        <authorList>
            <person name="Kalkreuter E."/>
            <person name="Kautsar S.A."/>
            <person name="Yang D."/>
            <person name="Bader C.D."/>
            <person name="Teijaro C.N."/>
            <person name="Fluegel L."/>
            <person name="Davis C.M."/>
            <person name="Simpson J.R."/>
            <person name="Lauterbach L."/>
            <person name="Steele A.D."/>
            <person name="Gui C."/>
            <person name="Meng S."/>
            <person name="Li G."/>
            <person name="Viehrig K."/>
            <person name="Ye F."/>
            <person name="Su P."/>
            <person name="Kiefer A.F."/>
            <person name="Nichols A."/>
            <person name="Cepeda A.J."/>
            <person name="Yan W."/>
            <person name="Fan B."/>
            <person name="Jiang Y."/>
            <person name="Adhikari A."/>
            <person name="Zheng C.-J."/>
            <person name="Schuster L."/>
            <person name="Cowan T.M."/>
            <person name="Smanski M.J."/>
            <person name="Chevrette M.G."/>
            <person name="De Carvalho L.P.S."/>
            <person name="Shen B."/>
        </authorList>
    </citation>
    <scope>NUCLEOTIDE SEQUENCE [LARGE SCALE GENOMIC DNA]</scope>
    <source>
        <strain evidence="1 2">NPDC005497</strain>
    </source>
</reference>
<name>A0ABW6MPK9_9ACTN</name>
<proteinExistence type="predicted"/>
<dbReference type="RefSeq" id="WP_361953466.1">
    <property type="nucleotide sequence ID" value="NZ_JBEXVS010000088.1"/>
</dbReference>
<sequence length="92" mass="10352">MSDAEWAVVRDALPVPGWLEGRGGQPESYCHRQISLQGHVVSIKPDEGLADIDRLSRHFLGRDYPARDSPLVTVHVAIDRWFGWSGGRPLQY</sequence>
<protein>
    <recommendedName>
        <fullName evidence="3">Transposase</fullName>
    </recommendedName>
</protein>
<organism evidence="1 2">
    <name type="scientific">Streptomyces tibetensis</name>
    <dbReference type="NCBI Taxonomy" id="2382123"/>
    <lineage>
        <taxon>Bacteria</taxon>
        <taxon>Bacillati</taxon>
        <taxon>Actinomycetota</taxon>
        <taxon>Actinomycetes</taxon>
        <taxon>Kitasatosporales</taxon>
        <taxon>Streptomycetaceae</taxon>
        <taxon>Streptomyces</taxon>
    </lineage>
</organism>
<comment type="caution">
    <text evidence="1">The sequence shown here is derived from an EMBL/GenBank/DDBJ whole genome shotgun (WGS) entry which is preliminary data.</text>
</comment>
<dbReference type="Proteomes" id="UP001601422">
    <property type="component" value="Unassembled WGS sequence"/>
</dbReference>
<keyword evidence="2" id="KW-1185">Reference proteome</keyword>
<evidence type="ECO:0000313" key="2">
    <source>
        <dbReference type="Proteomes" id="UP001601422"/>
    </source>
</evidence>
<evidence type="ECO:0000313" key="1">
    <source>
        <dbReference type="EMBL" id="MFF0002964.1"/>
    </source>
</evidence>
<dbReference type="EMBL" id="JBIAJP010000001">
    <property type="protein sequence ID" value="MFF0002964.1"/>
    <property type="molecule type" value="Genomic_DNA"/>
</dbReference>
<evidence type="ECO:0008006" key="3">
    <source>
        <dbReference type="Google" id="ProtNLM"/>
    </source>
</evidence>
<gene>
    <name evidence="1" type="ORF">ACFYQT_05820</name>
</gene>
<accession>A0ABW6MPK9</accession>